<dbReference type="PROSITE" id="PS50109">
    <property type="entry name" value="HIS_KIN"/>
    <property type="match status" value="1"/>
</dbReference>
<evidence type="ECO:0000256" key="5">
    <source>
        <dbReference type="ARBA" id="ARBA00022741"/>
    </source>
</evidence>
<evidence type="ECO:0000256" key="2">
    <source>
        <dbReference type="ARBA" id="ARBA00012438"/>
    </source>
</evidence>
<dbReference type="Gene3D" id="3.30.450.280">
    <property type="entry name" value="GAF domain"/>
    <property type="match status" value="1"/>
</dbReference>
<dbReference type="Pfam" id="PF02518">
    <property type="entry name" value="HATPase_c"/>
    <property type="match status" value="1"/>
</dbReference>
<gene>
    <name evidence="10" type="ORF">CTDIVETGP_0882</name>
</gene>
<comment type="caution">
    <text evidence="10">The sequence shown here is derived from an EMBL/GenBank/DDBJ whole genome shotgun (WGS) entry which is preliminary data.</text>
</comment>
<dbReference type="SUPFAM" id="SSF55874">
    <property type="entry name" value="ATPase domain of HSP90 chaperone/DNA topoisomerase II/histidine kinase"/>
    <property type="match status" value="1"/>
</dbReference>
<evidence type="ECO:0000256" key="1">
    <source>
        <dbReference type="ARBA" id="ARBA00000085"/>
    </source>
</evidence>
<keyword evidence="8" id="KW-0902">Two-component regulatory system</keyword>
<dbReference type="AlphaFoldDB" id="W6NFH6"/>
<dbReference type="Pfam" id="PF12282">
    <property type="entry name" value="GAF_PdtaS"/>
    <property type="match status" value="1"/>
</dbReference>
<dbReference type="InterPro" id="IPR038424">
    <property type="entry name" value="H_kinase_PdtaS_GAF_sf"/>
</dbReference>
<keyword evidence="6 10" id="KW-0418">Kinase</keyword>
<dbReference type="GeneID" id="29418460"/>
<dbReference type="InterPro" id="IPR005467">
    <property type="entry name" value="His_kinase_dom"/>
</dbReference>
<dbReference type="InterPro" id="IPR003594">
    <property type="entry name" value="HATPase_dom"/>
</dbReference>
<evidence type="ECO:0000256" key="8">
    <source>
        <dbReference type="ARBA" id="ARBA00023012"/>
    </source>
</evidence>
<organism evidence="10 11">
    <name type="scientific">Clostridium tyrobutyricum DIVETGP</name>
    <dbReference type="NCBI Taxonomy" id="1408889"/>
    <lineage>
        <taxon>Bacteria</taxon>
        <taxon>Bacillati</taxon>
        <taxon>Bacillota</taxon>
        <taxon>Clostridia</taxon>
        <taxon>Eubacteriales</taxon>
        <taxon>Clostridiaceae</taxon>
        <taxon>Clostridium</taxon>
    </lineage>
</organism>
<evidence type="ECO:0000256" key="7">
    <source>
        <dbReference type="ARBA" id="ARBA00022840"/>
    </source>
</evidence>
<proteinExistence type="predicted"/>
<dbReference type="GO" id="GO:0004673">
    <property type="term" value="F:protein histidine kinase activity"/>
    <property type="evidence" value="ECO:0007669"/>
    <property type="project" value="UniProtKB-EC"/>
</dbReference>
<dbReference type="Gene3D" id="3.30.450.20">
    <property type="entry name" value="PAS domain"/>
    <property type="match status" value="1"/>
</dbReference>
<dbReference type="PANTHER" id="PTHR41523">
    <property type="entry name" value="TWO-COMPONENT SYSTEM SENSOR PROTEIN"/>
    <property type="match status" value="1"/>
</dbReference>
<dbReference type="GO" id="GO:0000160">
    <property type="term" value="P:phosphorelay signal transduction system"/>
    <property type="evidence" value="ECO:0007669"/>
    <property type="project" value="UniProtKB-KW"/>
</dbReference>
<evidence type="ECO:0000259" key="9">
    <source>
        <dbReference type="PROSITE" id="PS50109"/>
    </source>
</evidence>
<feature type="domain" description="Histidine kinase" evidence="9">
    <location>
        <begin position="281"/>
        <end position="472"/>
    </location>
</feature>
<evidence type="ECO:0000313" key="11">
    <source>
        <dbReference type="Proteomes" id="UP000019482"/>
    </source>
</evidence>
<dbReference type="InterPro" id="IPR036890">
    <property type="entry name" value="HATPase_C_sf"/>
</dbReference>
<evidence type="ECO:0000313" key="10">
    <source>
        <dbReference type="EMBL" id="CDL90812.1"/>
    </source>
</evidence>
<dbReference type="EMBL" id="CBXI010000010">
    <property type="protein sequence ID" value="CDL90812.1"/>
    <property type="molecule type" value="Genomic_DNA"/>
</dbReference>
<dbReference type="EC" id="2.7.13.3" evidence="2"/>
<protein>
    <recommendedName>
        <fullName evidence="2">histidine kinase</fullName>
        <ecNumber evidence="2">2.7.13.3</ecNumber>
    </recommendedName>
</protein>
<evidence type="ECO:0000256" key="3">
    <source>
        <dbReference type="ARBA" id="ARBA00022553"/>
    </source>
</evidence>
<keyword evidence="3" id="KW-0597">Phosphoprotein</keyword>
<evidence type="ECO:0000256" key="6">
    <source>
        <dbReference type="ARBA" id="ARBA00022777"/>
    </source>
</evidence>
<dbReference type="Pfam" id="PF07568">
    <property type="entry name" value="HisKA_2"/>
    <property type="match status" value="1"/>
</dbReference>
<keyword evidence="5" id="KW-0547">Nucleotide-binding</keyword>
<comment type="catalytic activity">
    <reaction evidence="1">
        <text>ATP + protein L-histidine = ADP + protein N-phospho-L-histidine.</text>
        <dbReference type="EC" id="2.7.13.3"/>
    </reaction>
</comment>
<dbReference type="GO" id="GO:0005524">
    <property type="term" value="F:ATP binding"/>
    <property type="evidence" value="ECO:0007669"/>
    <property type="project" value="UniProtKB-KW"/>
</dbReference>
<keyword evidence="4" id="KW-0808">Transferase</keyword>
<accession>W6NFH6</accession>
<name>W6NFH6_CLOTY</name>
<dbReference type="Gene3D" id="3.30.565.10">
    <property type="entry name" value="Histidine kinase-like ATPase, C-terminal domain"/>
    <property type="match status" value="1"/>
</dbReference>
<reference evidence="10 11" key="1">
    <citation type="journal article" date="2015" name="Genome Announc.">
        <title>Draft Genome Sequence of Clostridium tyrobutyricum Strain DIVETGP, Isolated from Cow's Milk for Grana Padano Production.</title>
        <authorList>
            <person name="Soggiu A."/>
            <person name="Piras C."/>
            <person name="Gaiarsa S."/>
            <person name="Sassera D."/>
            <person name="Roncada P."/>
            <person name="Bendixen E."/>
            <person name="Brasca M."/>
            <person name="Bonizzi L."/>
        </authorList>
    </citation>
    <scope>NUCLEOTIDE SEQUENCE [LARGE SCALE GENOMIC DNA]</scope>
    <source>
        <strain evidence="10 11">DIVETGP</strain>
    </source>
</reference>
<dbReference type="SMART" id="SM00387">
    <property type="entry name" value="HATPase_c"/>
    <property type="match status" value="1"/>
</dbReference>
<dbReference type="InterPro" id="IPR022066">
    <property type="entry name" value="PdtaS_GAF"/>
</dbReference>
<dbReference type="InterPro" id="IPR011495">
    <property type="entry name" value="Sig_transdc_His_kin_sub2_dim/P"/>
</dbReference>
<keyword evidence="7" id="KW-0067">ATP-binding</keyword>
<sequence>MLRKLCEKYTDLPHEDICILEDMEKYIKIISDLVRADIFIDCLIKSSDKAIVVGEAKPPNNLSLYKNSVVGKLALRENEPAALRTLEVGMGTSDLKAVTQENRVVKQNTVPIKNNVGRVIGVLIMERDVTEDVSKNRNMEILSETTEQLTETIMNFSQPDLQNSLDFNLINDAIVIFDKNGYSIYANYIAENLYKKLGYKDKIIGMKFHNLVLSKINFINIISENKSISSEVTVGKFSLQIKYALAKTSNGGLGVIMLIKDITDIREKEKEIVLKSVAIREIHHRVKNNLQTIASILRLQSRRIENTQAKKAFNDSIGRILSIAATHEVLAKNGIDDVDIKNILDKIKNNAIRSSIQNNKNIIINLIGDSFYVNSDKATSIAIIINELLSNAFEHAFVYKDEGYIEIVINRGIMYSNISVIDNGIGFDIKSAKHQSLGLDIVKSMVKDKLNGDINIESNNSGTKIIFSFLIS</sequence>
<dbReference type="RefSeq" id="WP_017895415.1">
    <property type="nucleotide sequence ID" value="NZ_CBXI010000010.1"/>
</dbReference>
<dbReference type="OrthoDB" id="9767435at2"/>
<dbReference type="PANTHER" id="PTHR41523:SF8">
    <property type="entry name" value="ETHYLENE RESPONSE SENSOR PROTEIN"/>
    <property type="match status" value="1"/>
</dbReference>
<keyword evidence="11" id="KW-1185">Reference proteome</keyword>
<dbReference type="Proteomes" id="UP000019482">
    <property type="component" value="Unassembled WGS sequence"/>
</dbReference>
<evidence type="ECO:0000256" key="4">
    <source>
        <dbReference type="ARBA" id="ARBA00022679"/>
    </source>
</evidence>